<comment type="caution">
    <text evidence="2">The sequence shown here is derived from an EMBL/GenBank/DDBJ whole genome shotgun (WGS) entry which is preliminary data.</text>
</comment>
<organism evidence="2 3">
    <name type="scientific">Phytopseudomonas daroniae</name>
    <dbReference type="NCBI Taxonomy" id="2487519"/>
    <lineage>
        <taxon>Bacteria</taxon>
        <taxon>Pseudomonadati</taxon>
        <taxon>Pseudomonadota</taxon>
        <taxon>Gammaproteobacteria</taxon>
        <taxon>Pseudomonadales</taxon>
        <taxon>Pseudomonadaceae</taxon>
        <taxon>Phytopseudomonas</taxon>
    </lineage>
</organism>
<dbReference type="Proteomes" id="UP000292302">
    <property type="component" value="Unassembled WGS sequence"/>
</dbReference>
<dbReference type="EMBL" id="QJUI01000001">
    <property type="protein sequence ID" value="TBU83977.1"/>
    <property type="molecule type" value="Genomic_DNA"/>
</dbReference>
<evidence type="ECO:0000313" key="2">
    <source>
        <dbReference type="EMBL" id="TBU83977.1"/>
    </source>
</evidence>
<dbReference type="Pfam" id="PF13712">
    <property type="entry name" value="Glyco_tranf_2_5"/>
    <property type="match status" value="1"/>
</dbReference>
<dbReference type="InterPro" id="IPR029044">
    <property type="entry name" value="Nucleotide-diphossugar_trans"/>
</dbReference>
<name>A0A4Q9QTF8_9GAMM</name>
<accession>A0A4Q9QTF8</accession>
<dbReference type="SUPFAM" id="SSF53448">
    <property type="entry name" value="Nucleotide-diphospho-sugar transferases"/>
    <property type="match status" value="1"/>
</dbReference>
<keyword evidence="3" id="KW-1185">Reference proteome</keyword>
<evidence type="ECO:0000259" key="1">
    <source>
        <dbReference type="Pfam" id="PF13712"/>
    </source>
</evidence>
<reference evidence="2 3" key="1">
    <citation type="submission" date="2018-06" db="EMBL/GenBank/DDBJ databases">
        <title>Three novel Pseudomonas species isolated from symptomatic oak.</title>
        <authorList>
            <person name="Bueno-Gonzalez V."/>
            <person name="Brady C."/>
        </authorList>
    </citation>
    <scope>NUCLEOTIDE SEQUENCE [LARGE SCALE GENOMIC DNA]</scope>
    <source>
        <strain evidence="2 3">P9A</strain>
    </source>
</reference>
<gene>
    <name evidence="2" type="ORF">DNK06_00865</name>
</gene>
<dbReference type="Gene3D" id="3.90.550.10">
    <property type="entry name" value="Spore Coat Polysaccharide Biosynthesis Protein SpsA, Chain A"/>
    <property type="match status" value="1"/>
</dbReference>
<feature type="domain" description="Streptomycin biosynthesis protein StrF" evidence="1">
    <location>
        <begin position="16"/>
        <end position="194"/>
    </location>
</feature>
<dbReference type="InterPro" id="IPR059123">
    <property type="entry name" value="StrF_dom"/>
</dbReference>
<dbReference type="AlphaFoldDB" id="A0A4Q9QTF8"/>
<proteinExistence type="predicted"/>
<evidence type="ECO:0000313" key="3">
    <source>
        <dbReference type="Proteomes" id="UP000292302"/>
    </source>
</evidence>
<sequence length="297" mass="34009">MCWALRRYEVGDLISVIICSISPARLERVSASIAQTIGLAHEIVVIDNRERGLGLCAAYNEGAQRAIYPILCFVHEDVEFLTGDWGVRVLEHFDDDARLGLIGVAGGRYKAAVPSGWSTGMRQDICMNVYHGADKGSMWRMYYRPEDAERIEVVAIDGVWMCTRRSVWHETPFDERVDGFHFYDVDFSLRVAINHTVSVIFDIDLLHYSMGNFGADWATKALSYYSSAPVELPFYIGSLTAAEIRQREVAATRYWLRILRKAHFSPHLRWRWILASRAWRSPALWRPALRYLLDSGK</sequence>
<protein>
    <recommendedName>
        <fullName evidence="1">Streptomycin biosynthesis protein StrF domain-containing protein</fullName>
    </recommendedName>
</protein>
<dbReference type="OrthoDB" id="257969at2"/>